<proteinExistence type="predicted"/>
<gene>
    <name evidence="1" type="ORF">S01H1_73945</name>
</gene>
<organism evidence="1">
    <name type="scientific">marine sediment metagenome</name>
    <dbReference type="NCBI Taxonomy" id="412755"/>
    <lineage>
        <taxon>unclassified sequences</taxon>
        <taxon>metagenomes</taxon>
        <taxon>ecological metagenomes</taxon>
    </lineage>
</organism>
<sequence length="241" mass="25515">KDAVLHGFLTGAYFNCYSHGHGNTGFSGSAMAVNCIAEGNSNAGFVNIVRGCVNCIGKDNTGDNFFMSGSAVVNCISDGGTGQGIGIAGSGFAANCIIIDSAAGKYGLKFDNANVAPALHPSSAYNINFYNCDENSDRADLINTYHEVDPQFNDASVMDYTRTGDNLDDLGFSEIGTFSAFDYEIDIGPFQRKEAGAGATEITGDPFTETYDAIWGTLTDSTDFEARVKPGNRLKYTGGRK</sequence>
<feature type="non-terminal residue" evidence="1">
    <location>
        <position position="1"/>
    </location>
</feature>
<dbReference type="AlphaFoldDB" id="X0WQN5"/>
<feature type="non-terminal residue" evidence="1">
    <location>
        <position position="241"/>
    </location>
</feature>
<accession>X0WQN5</accession>
<dbReference type="EMBL" id="BARS01049437">
    <property type="protein sequence ID" value="GAG32950.1"/>
    <property type="molecule type" value="Genomic_DNA"/>
</dbReference>
<reference evidence="1" key="1">
    <citation type="journal article" date="2014" name="Front. Microbiol.">
        <title>High frequency of phylogenetically diverse reductive dehalogenase-homologous genes in deep subseafloor sedimentary metagenomes.</title>
        <authorList>
            <person name="Kawai M."/>
            <person name="Futagami T."/>
            <person name="Toyoda A."/>
            <person name="Takaki Y."/>
            <person name="Nishi S."/>
            <person name="Hori S."/>
            <person name="Arai W."/>
            <person name="Tsubouchi T."/>
            <person name="Morono Y."/>
            <person name="Uchiyama I."/>
            <person name="Ito T."/>
            <person name="Fujiyama A."/>
            <person name="Inagaki F."/>
            <person name="Takami H."/>
        </authorList>
    </citation>
    <scope>NUCLEOTIDE SEQUENCE</scope>
    <source>
        <strain evidence="1">Expedition CK06-06</strain>
    </source>
</reference>
<protein>
    <submittedName>
        <fullName evidence="1">Uncharacterized protein</fullName>
    </submittedName>
</protein>
<name>X0WQN5_9ZZZZ</name>
<comment type="caution">
    <text evidence="1">The sequence shown here is derived from an EMBL/GenBank/DDBJ whole genome shotgun (WGS) entry which is preliminary data.</text>
</comment>
<evidence type="ECO:0000313" key="1">
    <source>
        <dbReference type="EMBL" id="GAG32950.1"/>
    </source>
</evidence>